<keyword evidence="3" id="KW-1185">Reference proteome</keyword>
<dbReference type="SUPFAM" id="SSF51445">
    <property type="entry name" value="(Trans)glycosidases"/>
    <property type="match status" value="1"/>
</dbReference>
<feature type="domain" description="GH18" evidence="1">
    <location>
        <begin position="122"/>
        <end position="292"/>
    </location>
</feature>
<evidence type="ECO:0000313" key="2">
    <source>
        <dbReference type="EMBL" id="GGY34142.1"/>
    </source>
</evidence>
<evidence type="ECO:0000259" key="1">
    <source>
        <dbReference type="Pfam" id="PF00704"/>
    </source>
</evidence>
<gene>
    <name evidence="2" type="ORF">GCM10010326_30310</name>
</gene>
<dbReference type="EMBL" id="BMUU01000004">
    <property type="protein sequence ID" value="GGY34142.1"/>
    <property type="molecule type" value="Genomic_DNA"/>
</dbReference>
<dbReference type="Proteomes" id="UP000600946">
    <property type="component" value="Unassembled WGS sequence"/>
</dbReference>
<comment type="caution">
    <text evidence="2">The sequence shown here is derived from an EMBL/GenBank/DDBJ whole genome shotgun (WGS) entry which is preliminary data.</text>
</comment>
<reference evidence="3" key="1">
    <citation type="journal article" date="2019" name="Int. J. Syst. Evol. Microbiol.">
        <title>The Global Catalogue of Microorganisms (GCM) 10K type strain sequencing project: providing services to taxonomists for standard genome sequencing and annotation.</title>
        <authorList>
            <consortium name="The Broad Institute Genomics Platform"/>
            <consortium name="The Broad Institute Genome Sequencing Center for Infectious Disease"/>
            <person name="Wu L."/>
            <person name="Ma J."/>
        </authorList>
    </citation>
    <scope>NUCLEOTIDE SEQUENCE [LARGE SCALE GENOMIC DNA]</scope>
    <source>
        <strain evidence="3">JCM 4594</strain>
    </source>
</reference>
<dbReference type="Pfam" id="PF00704">
    <property type="entry name" value="Glyco_hydro_18"/>
    <property type="match status" value="1"/>
</dbReference>
<proteinExistence type="predicted"/>
<dbReference type="Gene3D" id="3.20.20.80">
    <property type="entry name" value="Glycosidases"/>
    <property type="match status" value="1"/>
</dbReference>
<organism evidence="2 3">
    <name type="scientific">Streptomyces xanthochromogenes</name>
    <dbReference type="NCBI Taxonomy" id="67384"/>
    <lineage>
        <taxon>Bacteria</taxon>
        <taxon>Bacillati</taxon>
        <taxon>Actinomycetota</taxon>
        <taxon>Actinomycetes</taxon>
        <taxon>Kitasatosporales</taxon>
        <taxon>Streptomycetaceae</taxon>
        <taxon>Streptomyces</taxon>
    </lineage>
</organism>
<name>A0ABQ3A720_9ACTN</name>
<dbReference type="GeneID" id="96290997"/>
<protein>
    <submittedName>
        <fullName evidence="2">Membrane protein</fullName>
    </submittedName>
</protein>
<evidence type="ECO:0000313" key="3">
    <source>
        <dbReference type="Proteomes" id="UP000600946"/>
    </source>
</evidence>
<sequence length="344" mass="37732">MAGIRTWWRGRGGRWTRRALLAVTLAVVVLTAAAGTALRAQYAGVPGDDTRTRGHDAYWLGHAWVDGRKGDKDLDAFAAKVRGSGIKDLFVHTGPLDHDGTLPAARYPRAGWLVAGVHRRLPNVRVQAWLGDELASEGPVGLRLDNETTRTSVVTTARQVLDRARFDGVHFDLEPLPSGDRDYLALLDSLHALTRTRGALLSVAAHQIDPLPALHTAADGLTGHGKWWAQSYFGQVARRVDQIAVMSYDTAMPVQSLYGGYVARQTALALQVTPKQTDLLMGLPFYDDETLTHHGSAETVEAAVRGARLGLARTDRHRQNFGVALYVDFAERADDWAAYRRGWS</sequence>
<dbReference type="InterPro" id="IPR017853">
    <property type="entry name" value="GH"/>
</dbReference>
<dbReference type="RefSeq" id="WP_229892545.1">
    <property type="nucleotide sequence ID" value="NZ_BMUU01000004.1"/>
</dbReference>
<dbReference type="InterPro" id="IPR001223">
    <property type="entry name" value="Glyco_hydro18_cat"/>
</dbReference>
<accession>A0ABQ3A720</accession>